<evidence type="ECO:0000256" key="1">
    <source>
        <dbReference type="SAM" id="Phobius"/>
    </source>
</evidence>
<accession>A0A7C9IS16</accession>
<dbReference type="InterPro" id="IPR030888">
    <property type="entry name" value="Put_ccm"/>
</dbReference>
<dbReference type="AlphaFoldDB" id="A0A7C9IS16"/>
<protein>
    <submittedName>
        <fullName evidence="2">CcmD family protein</fullName>
    </submittedName>
</protein>
<dbReference type="RefSeq" id="WP_160959467.1">
    <property type="nucleotide sequence ID" value="NZ_WVUD01000006.1"/>
</dbReference>
<keyword evidence="1" id="KW-1133">Transmembrane helix</keyword>
<dbReference type="OrthoDB" id="5461067at2"/>
<dbReference type="EMBL" id="WVUD01000006">
    <property type="protein sequence ID" value="MYL82667.1"/>
    <property type="molecule type" value="Genomic_DNA"/>
</dbReference>
<organism evidence="2 3">
    <name type="scientific">Solidesulfovibrio aerotolerans</name>
    <dbReference type="NCBI Taxonomy" id="295255"/>
    <lineage>
        <taxon>Bacteria</taxon>
        <taxon>Pseudomonadati</taxon>
        <taxon>Thermodesulfobacteriota</taxon>
        <taxon>Desulfovibrionia</taxon>
        <taxon>Desulfovibrionales</taxon>
        <taxon>Desulfovibrionaceae</taxon>
        <taxon>Solidesulfovibrio</taxon>
    </lineage>
</organism>
<dbReference type="NCBIfam" id="TIGR04391">
    <property type="entry name" value="CcmD_alt_fam"/>
    <property type="match status" value="1"/>
</dbReference>
<evidence type="ECO:0000313" key="2">
    <source>
        <dbReference type="EMBL" id="MYL82667.1"/>
    </source>
</evidence>
<proteinExistence type="predicted"/>
<sequence>MGKEVYLFAANILVWVGLGCYVAFLATSQKRLERRLNRLEILNDDN</sequence>
<keyword evidence="3" id="KW-1185">Reference proteome</keyword>
<comment type="caution">
    <text evidence="2">The sequence shown here is derived from an EMBL/GenBank/DDBJ whole genome shotgun (WGS) entry which is preliminary data.</text>
</comment>
<name>A0A7C9IS16_9BACT</name>
<feature type="transmembrane region" description="Helical" evidence="1">
    <location>
        <begin position="6"/>
        <end position="26"/>
    </location>
</feature>
<keyword evidence="1" id="KW-0812">Transmembrane</keyword>
<dbReference type="Proteomes" id="UP000482487">
    <property type="component" value="Unassembled WGS sequence"/>
</dbReference>
<keyword evidence="1" id="KW-0472">Membrane</keyword>
<reference evidence="2 3" key="1">
    <citation type="submission" date="2020-01" db="EMBL/GenBank/DDBJ databases">
        <title>Genome sequence of Desulfovibrio aerotolerans DSM 16695(T).</title>
        <authorList>
            <person name="Karnachuk O."/>
            <person name="Avakyan M."/>
            <person name="Mardanov A."/>
            <person name="Kadnikov V."/>
            <person name="Ravin N."/>
        </authorList>
    </citation>
    <scope>NUCLEOTIDE SEQUENCE [LARGE SCALE GENOMIC DNA]</scope>
    <source>
        <strain evidence="2 3">DSM 16695</strain>
    </source>
</reference>
<dbReference type="PROSITE" id="PS51257">
    <property type="entry name" value="PROKAR_LIPOPROTEIN"/>
    <property type="match status" value="1"/>
</dbReference>
<evidence type="ECO:0000313" key="3">
    <source>
        <dbReference type="Proteomes" id="UP000482487"/>
    </source>
</evidence>
<gene>
    <name evidence="2" type="ORF">GTA51_05890</name>
</gene>